<evidence type="ECO:0000313" key="6">
    <source>
        <dbReference type="EMBL" id="KAJ2778811.1"/>
    </source>
</evidence>
<dbReference type="OrthoDB" id="6407410at2759"/>
<evidence type="ECO:0000256" key="3">
    <source>
        <dbReference type="ARBA" id="ARBA00022833"/>
    </source>
</evidence>
<dbReference type="InterPro" id="IPR039058">
    <property type="entry name" value="Yippee_fam"/>
</dbReference>
<evidence type="ECO:0000256" key="2">
    <source>
        <dbReference type="ARBA" id="ARBA00022723"/>
    </source>
</evidence>
<reference evidence="6" key="1">
    <citation type="submission" date="2022-07" db="EMBL/GenBank/DDBJ databases">
        <title>Phylogenomic reconstructions and comparative analyses of Kickxellomycotina fungi.</title>
        <authorList>
            <person name="Reynolds N.K."/>
            <person name="Stajich J.E."/>
            <person name="Barry K."/>
            <person name="Grigoriev I.V."/>
            <person name="Crous P."/>
            <person name="Smith M.E."/>
        </authorList>
    </citation>
    <scope>NUCLEOTIDE SEQUENCE</scope>
    <source>
        <strain evidence="6">NBRC 105414</strain>
    </source>
</reference>
<dbReference type="PANTHER" id="PTHR13848">
    <property type="entry name" value="PROTEIN YIPPEE-LIKE CG15309-RELATED"/>
    <property type="match status" value="1"/>
</dbReference>
<comment type="similarity">
    <text evidence="1 4">Belongs to the yippee family.</text>
</comment>
<evidence type="ECO:0000259" key="5">
    <source>
        <dbReference type="PROSITE" id="PS51792"/>
    </source>
</evidence>
<sequence length="116" mass="13455">MGYMHQVFLGGKGVFACRECRTHVALRAQIESRQYTGQCGRAILFADVVNVRAGKEEERSMTTGVHIVRDIFCMKCNKYVGWTYIKAYEPDQKFKEGKFILERELIYDAARDWGVY</sequence>
<organism evidence="6 7">
    <name type="scientific">Coemansia javaensis</name>
    <dbReference type="NCBI Taxonomy" id="2761396"/>
    <lineage>
        <taxon>Eukaryota</taxon>
        <taxon>Fungi</taxon>
        <taxon>Fungi incertae sedis</taxon>
        <taxon>Zoopagomycota</taxon>
        <taxon>Kickxellomycotina</taxon>
        <taxon>Kickxellomycetes</taxon>
        <taxon>Kickxellales</taxon>
        <taxon>Kickxellaceae</taxon>
        <taxon>Coemansia</taxon>
    </lineage>
</organism>
<keyword evidence="3" id="KW-0862">Zinc</keyword>
<evidence type="ECO:0000256" key="1">
    <source>
        <dbReference type="ARBA" id="ARBA00005613"/>
    </source>
</evidence>
<dbReference type="AlphaFoldDB" id="A0A9W8H9L3"/>
<dbReference type="InterPro" id="IPR034751">
    <property type="entry name" value="Yippee"/>
</dbReference>
<evidence type="ECO:0000313" key="7">
    <source>
        <dbReference type="Proteomes" id="UP001140217"/>
    </source>
</evidence>
<keyword evidence="2" id="KW-0479">Metal-binding</keyword>
<proteinExistence type="inferred from homology"/>
<dbReference type="Pfam" id="PF03226">
    <property type="entry name" value="Yippee-Mis18"/>
    <property type="match status" value="1"/>
</dbReference>
<keyword evidence="7" id="KW-1185">Reference proteome</keyword>
<feature type="domain" description="Yippee" evidence="5">
    <location>
        <begin position="13"/>
        <end position="110"/>
    </location>
</feature>
<comment type="caution">
    <text evidence="6">The sequence shown here is derived from an EMBL/GenBank/DDBJ whole genome shotgun (WGS) entry which is preliminary data.</text>
</comment>
<accession>A0A9W8H9L3</accession>
<dbReference type="EMBL" id="JANBUL010000209">
    <property type="protein sequence ID" value="KAJ2778811.1"/>
    <property type="molecule type" value="Genomic_DNA"/>
</dbReference>
<protein>
    <recommendedName>
        <fullName evidence="4">Protein yippee-like</fullName>
    </recommendedName>
</protein>
<name>A0A9W8H9L3_9FUNG</name>
<gene>
    <name evidence="6" type="ORF">H4R18_004383</name>
</gene>
<dbReference type="PROSITE" id="PS51792">
    <property type="entry name" value="YIPPEE"/>
    <property type="match status" value="1"/>
</dbReference>
<dbReference type="InterPro" id="IPR004910">
    <property type="entry name" value="Yippee/Mis18/Cereblon"/>
</dbReference>
<dbReference type="GO" id="GO:0046872">
    <property type="term" value="F:metal ion binding"/>
    <property type="evidence" value="ECO:0007669"/>
    <property type="project" value="UniProtKB-KW"/>
</dbReference>
<dbReference type="Proteomes" id="UP001140217">
    <property type="component" value="Unassembled WGS sequence"/>
</dbReference>
<evidence type="ECO:0000256" key="4">
    <source>
        <dbReference type="RuleBase" id="RU110713"/>
    </source>
</evidence>